<gene>
    <name evidence="7" type="ORF">CKAN_01466700</name>
</gene>
<dbReference type="CDD" id="cd11445">
    <property type="entry name" value="bHLH_AtPIF_like"/>
    <property type="match status" value="1"/>
</dbReference>
<dbReference type="Proteomes" id="UP000283530">
    <property type="component" value="Unassembled WGS sequence"/>
</dbReference>
<feature type="compositionally biased region" description="Basic and acidic residues" evidence="5">
    <location>
        <begin position="386"/>
        <end position="399"/>
    </location>
</feature>
<feature type="compositionally biased region" description="Acidic residues" evidence="5">
    <location>
        <begin position="439"/>
        <end position="452"/>
    </location>
</feature>
<evidence type="ECO:0000256" key="4">
    <source>
        <dbReference type="ARBA" id="ARBA00023242"/>
    </source>
</evidence>
<evidence type="ECO:0000256" key="1">
    <source>
        <dbReference type="ARBA" id="ARBA00004123"/>
    </source>
</evidence>
<evidence type="ECO:0000259" key="6">
    <source>
        <dbReference type="PROSITE" id="PS50888"/>
    </source>
</evidence>
<keyword evidence="8" id="KW-1185">Reference proteome</keyword>
<feature type="compositionally biased region" description="Low complexity" evidence="5">
    <location>
        <begin position="408"/>
        <end position="420"/>
    </location>
</feature>
<evidence type="ECO:0000256" key="2">
    <source>
        <dbReference type="ARBA" id="ARBA00023015"/>
    </source>
</evidence>
<comment type="caution">
    <text evidence="7">The sequence shown here is derived from an EMBL/GenBank/DDBJ whole genome shotgun (WGS) entry which is preliminary data.</text>
</comment>
<proteinExistence type="predicted"/>
<dbReference type="PANTHER" id="PTHR46807">
    <property type="entry name" value="TRANSCRIPTION FACTOR PIF3"/>
    <property type="match status" value="1"/>
</dbReference>
<evidence type="ECO:0000313" key="8">
    <source>
        <dbReference type="Proteomes" id="UP000283530"/>
    </source>
</evidence>
<evidence type="ECO:0000256" key="3">
    <source>
        <dbReference type="ARBA" id="ARBA00023163"/>
    </source>
</evidence>
<dbReference type="SUPFAM" id="SSF47459">
    <property type="entry name" value="HLH, helix-loop-helix DNA-binding domain"/>
    <property type="match status" value="1"/>
</dbReference>
<keyword evidence="2" id="KW-0805">Transcription regulation</keyword>
<comment type="subcellular location">
    <subcellularLocation>
        <location evidence="1">Nucleus</location>
    </subcellularLocation>
</comment>
<name>A0A3S3QKB3_9MAGN</name>
<dbReference type="InterPro" id="IPR047265">
    <property type="entry name" value="PIF1-like_bHLH"/>
</dbReference>
<dbReference type="FunFam" id="4.10.280.10:FF:000004">
    <property type="entry name" value="Basic helix-loop-helix transcription factor"/>
    <property type="match status" value="1"/>
</dbReference>
<dbReference type="OrthoDB" id="690068at2759"/>
<organism evidence="7 8">
    <name type="scientific">Cinnamomum micranthum f. kanehirae</name>
    <dbReference type="NCBI Taxonomy" id="337451"/>
    <lineage>
        <taxon>Eukaryota</taxon>
        <taxon>Viridiplantae</taxon>
        <taxon>Streptophyta</taxon>
        <taxon>Embryophyta</taxon>
        <taxon>Tracheophyta</taxon>
        <taxon>Spermatophyta</taxon>
        <taxon>Magnoliopsida</taxon>
        <taxon>Magnoliidae</taxon>
        <taxon>Laurales</taxon>
        <taxon>Lauraceae</taxon>
        <taxon>Cinnamomum</taxon>
    </lineage>
</organism>
<dbReference type="SMART" id="SM00353">
    <property type="entry name" value="HLH"/>
    <property type="match status" value="1"/>
</dbReference>
<dbReference type="Pfam" id="PF00010">
    <property type="entry name" value="HLH"/>
    <property type="match status" value="1"/>
</dbReference>
<protein>
    <submittedName>
        <fullName evidence="7">Transcription factor PIF4-like protein isoform X1</fullName>
    </submittedName>
</protein>
<accession>A0A3S3QKB3</accession>
<evidence type="ECO:0000256" key="5">
    <source>
        <dbReference type="SAM" id="MobiDB-lite"/>
    </source>
</evidence>
<dbReference type="STRING" id="337451.A0A3S3QKB3"/>
<dbReference type="GO" id="GO:0003700">
    <property type="term" value="F:DNA-binding transcription factor activity"/>
    <property type="evidence" value="ECO:0007669"/>
    <property type="project" value="InterPro"/>
</dbReference>
<feature type="compositionally biased region" description="Basic and acidic residues" evidence="5">
    <location>
        <begin position="470"/>
        <end position="485"/>
    </location>
</feature>
<feature type="region of interest" description="Disordered" evidence="5">
    <location>
        <begin position="632"/>
        <end position="658"/>
    </location>
</feature>
<reference evidence="7 8" key="1">
    <citation type="journal article" date="2019" name="Nat. Plants">
        <title>Stout camphor tree genome fills gaps in understanding of flowering plant genome evolution.</title>
        <authorList>
            <person name="Chaw S.M."/>
            <person name="Liu Y.C."/>
            <person name="Wu Y.W."/>
            <person name="Wang H.Y."/>
            <person name="Lin C.I."/>
            <person name="Wu C.S."/>
            <person name="Ke H.M."/>
            <person name="Chang L.Y."/>
            <person name="Hsu C.Y."/>
            <person name="Yang H.T."/>
            <person name="Sudianto E."/>
            <person name="Hsu M.H."/>
            <person name="Wu K.P."/>
            <person name="Wang L.N."/>
            <person name="Leebens-Mack J.H."/>
            <person name="Tsai I.J."/>
        </authorList>
    </citation>
    <scope>NUCLEOTIDE SEQUENCE [LARGE SCALE GENOMIC DNA]</scope>
    <source>
        <strain evidence="8">cv. Chaw 1501</strain>
        <tissue evidence="7">Young leaves</tissue>
    </source>
</reference>
<dbReference type="EMBL" id="QPKB01000005">
    <property type="protein sequence ID" value="RWR85794.1"/>
    <property type="molecule type" value="Genomic_DNA"/>
</dbReference>
<dbReference type="PANTHER" id="PTHR46807:SF7">
    <property type="entry name" value="BHLH DOMAIN-CONTAINING PROTEIN"/>
    <property type="match status" value="1"/>
</dbReference>
<dbReference type="PROSITE" id="PS50888">
    <property type="entry name" value="BHLH"/>
    <property type="match status" value="1"/>
</dbReference>
<dbReference type="GO" id="GO:0005634">
    <property type="term" value="C:nucleus"/>
    <property type="evidence" value="ECO:0007669"/>
    <property type="project" value="UniProtKB-SubCell"/>
</dbReference>
<dbReference type="InterPro" id="IPR036638">
    <property type="entry name" value="HLH_DNA-bd_sf"/>
</dbReference>
<evidence type="ECO:0000313" key="7">
    <source>
        <dbReference type="EMBL" id="RWR85794.1"/>
    </source>
</evidence>
<dbReference type="GO" id="GO:0046983">
    <property type="term" value="F:protein dimerization activity"/>
    <property type="evidence" value="ECO:0007669"/>
    <property type="project" value="InterPro"/>
</dbReference>
<dbReference type="InterPro" id="IPR044273">
    <property type="entry name" value="PIF3-like"/>
</dbReference>
<feature type="domain" description="BHLH" evidence="6">
    <location>
        <begin position="469"/>
        <end position="518"/>
    </location>
</feature>
<dbReference type="Gene3D" id="4.10.280.10">
    <property type="entry name" value="Helix-loop-helix DNA-binding domain"/>
    <property type="match status" value="1"/>
</dbReference>
<feature type="region of interest" description="Disordered" evidence="5">
    <location>
        <begin position="363"/>
        <end position="485"/>
    </location>
</feature>
<keyword evidence="4" id="KW-0539">Nucleus</keyword>
<dbReference type="AlphaFoldDB" id="A0A3S3QKB3"/>
<feature type="compositionally biased region" description="Basic residues" evidence="5">
    <location>
        <begin position="458"/>
        <end position="469"/>
    </location>
</feature>
<keyword evidence="3" id="KW-0804">Transcription</keyword>
<sequence length="658" mass="73108">MIFSSQYNEVGHGLQPFTSAGRNQCSMPLIGDREDACSSQVSSSYVHTTFAKFIVVGICKYHVINSVIQNAISVRTKDSGHRDYRKSFTRLHFFSYKSTTTTRRRRRRRRRALGQGEEKFLHRTMNHCVPDWSLEDSARPFTDLLPVSNHNKFMGPEQELAELLWRNGQVFLSSQNHRRPILIPNESKHIDKPEELLKGGGSLGNSSNLIQEDETASWLQYTLDEPIEKEFCSALYEIPTVDGITDANKSNKEVVGKGEKYVNFGASDVPNVLVISGSIKERPVFEHCSNLNYAENTMPPPKSQVPQLIPQAFNSGAGRMANFSHFSRPKKGSLLSPNDLLGKGVSGNVIQGDVGGSSMMSICGSNQVGDEPNLNPVSSNSFGAAEDDRKMPFLHERRQVGALEQTITSSSGGSRGSLGRTSKETASNQSLKRKSRDVDESECQSEDTEYESVEASKPAKRSASARRRRAAEVHNLSERRRRDRINEKMKALQELIPHSSKSDKASMLDEAIEYLKSLQLQVQMMWMGSGMTPMMFPGVQHYMSPMSMGVGHGPIHSPMQFPRVPLIDQTITSSLAPNRPPMCPAPVISPVNFQNQIQNACTPESYARYLGFHPIQTVPQAMNLFTYGSQRMQHGQRIAPPDTSGGPNEVLSNSIQNG</sequence>
<dbReference type="InterPro" id="IPR011598">
    <property type="entry name" value="bHLH_dom"/>
</dbReference>